<dbReference type="GO" id="GO:0009279">
    <property type="term" value="C:cell outer membrane"/>
    <property type="evidence" value="ECO:0007669"/>
    <property type="project" value="UniProtKB-SubCell"/>
</dbReference>
<evidence type="ECO:0000256" key="2">
    <source>
        <dbReference type="ARBA" id="ARBA00022448"/>
    </source>
</evidence>
<dbReference type="PROSITE" id="PS00430">
    <property type="entry name" value="TONB_DEPENDENT_REC_1"/>
    <property type="match status" value="1"/>
</dbReference>
<proteinExistence type="predicted"/>
<dbReference type="PANTHER" id="PTHR32552:SF81">
    <property type="entry name" value="TONB-DEPENDENT OUTER MEMBRANE RECEPTOR"/>
    <property type="match status" value="1"/>
</dbReference>
<keyword evidence="7" id="KW-0406">Ion transport</keyword>
<evidence type="ECO:0000259" key="11">
    <source>
        <dbReference type="Pfam" id="PF00593"/>
    </source>
</evidence>
<dbReference type="InterPro" id="IPR010916">
    <property type="entry name" value="TonB_box_CS"/>
</dbReference>
<feature type="domain" description="TonB-dependent receptor plug" evidence="12">
    <location>
        <begin position="57"/>
        <end position="168"/>
    </location>
</feature>
<protein>
    <submittedName>
        <fullName evidence="13">Vitamin B12 transporter BtuB</fullName>
    </submittedName>
</protein>
<gene>
    <name evidence="13" type="primary">btuB_30</name>
    <name evidence="13" type="ORF">GALL_380150</name>
</gene>
<dbReference type="InterPro" id="IPR036942">
    <property type="entry name" value="Beta-barrel_TonB_sf"/>
</dbReference>
<dbReference type="InterPro" id="IPR039426">
    <property type="entry name" value="TonB-dep_rcpt-like"/>
</dbReference>
<dbReference type="GO" id="GO:0006826">
    <property type="term" value="P:iron ion transport"/>
    <property type="evidence" value="ECO:0007669"/>
    <property type="project" value="UniProtKB-KW"/>
</dbReference>
<dbReference type="EMBL" id="MLJW01001089">
    <property type="protein sequence ID" value="OIQ80235.1"/>
    <property type="molecule type" value="Genomic_DNA"/>
</dbReference>
<dbReference type="Gene3D" id="2.40.170.20">
    <property type="entry name" value="TonB-dependent receptor, beta-barrel domain"/>
    <property type="match status" value="1"/>
</dbReference>
<evidence type="ECO:0000259" key="12">
    <source>
        <dbReference type="Pfam" id="PF07715"/>
    </source>
</evidence>
<keyword evidence="5" id="KW-0732">Signal</keyword>
<comment type="subcellular location">
    <subcellularLocation>
        <location evidence="1">Cell outer membrane</location>
        <topology evidence="1">Multi-pass membrane protein</topology>
    </subcellularLocation>
</comment>
<accession>A0A1J5QRW2</accession>
<dbReference type="AlphaFoldDB" id="A0A1J5QRW2"/>
<evidence type="ECO:0000256" key="6">
    <source>
        <dbReference type="ARBA" id="ARBA00023004"/>
    </source>
</evidence>
<keyword evidence="3" id="KW-0410">Iron transport</keyword>
<reference evidence="13" key="1">
    <citation type="submission" date="2016-10" db="EMBL/GenBank/DDBJ databases">
        <title>Sequence of Gallionella enrichment culture.</title>
        <authorList>
            <person name="Poehlein A."/>
            <person name="Muehling M."/>
            <person name="Daniel R."/>
        </authorList>
    </citation>
    <scope>NUCLEOTIDE SEQUENCE</scope>
</reference>
<keyword evidence="2" id="KW-0813">Transport</keyword>
<dbReference type="PANTHER" id="PTHR32552">
    <property type="entry name" value="FERRICHROME IRON RECEPTOR-RELATED"/>
    <property type="match status" value="1"/>
</dbReference>
<evidence type="ECO:0000256" key="10">
    <source>
        <dbReference type="ARBA" id="ARBA00023237"/>
    </source>
</evidence>
<evidence type="ECO:0000256" key="9">
    <source>
        <dbReference type="ARBA" id="ARBA00023136"/>
    </source>
</evidence>
<dbReference type="InterPro" id="IPR012910">
    <property type="entry name" value="Plug_dom"/>
</dbReference>
<feature type="domain" description="TonB-dependent receptor-like beta-barrel" evidence="11">
    <location>
        <begin position="243"/>
        <end position="672"/>
    </location>
</feature>
<dbReference type="SUPFAM" id="SSF56935">
    <property type="entry name" value="Porins"/>
    <property type="match status" value="1"/>
</dbReference>
<dbReference type="InterPro" id="IPR037066">
    <property type="entry name" value="Plug_dom_sf"/>
</dbReference>
<keyword evidence="6" id="KW-0408">Iron</keyword>
<keyword evidence="4" id="KW-0812">Transmembrane</keyword>
<evidence type="ECO:0000256" key="1">
    <source>
        <dbReference type="ARBA" id="ARBA00004571"/>
    </source>
</evidence>
<name>A0A1J5QRW2_9ZZZZ</name>
<evidence type="ECO:0000256" key="5">
    <source>
        <dbReference type="ARBA" id="ARBA00022729"/>
    </source>
</evidence>
<dbReference type="Pfam" id="PF00593">
    <property type="entry name" value="TonB_dep_Rec_b-barrel"/>
    <property type="match status" value="1"/>
</dbReference>
<keyword evidence="10" id="KW-0998">Cell outer membrane</keyword>
<dbReference type="Gene3D" id="2.170.130.10">
    <property type="entry name" value="TonB-dependent receptor, plug domain"/>
    <property type="match status" value="1"/>
</dbReference>
<comment type="caution">
    <text evidence="13">The sequence shown here is derived from an EMBL/GenBank/DDBJ whole genome shotgun (WGS) entry which is preliminary data.</text>
</comment>
<dbReference type="PROSITE" id="PS52016">
    <property type="entry name" value="TONB_DEPENDENT_REC_3"/>
    <property type="match status" value="1"/>
</dbReference>
<evidence type="ECO:0000256" key="4">
    <source>
        <dbReference type="ARBA" id="ARBA00022692"/>
    </source>
</evidence>
<evidence type="ECO:0000256" key="7">
    <source>
        <dbReference type="ARBA" id="ARBA00023065"/>
    </source>
</evidence>
<dbReference type="Pfam" id="PF07715">
    <property type="entry name" value="Plug"/>
    <property type="match status" value="1"/>
</dbReference>
<keyword evidence="9" id="KW-0472">Membrane</keyword>
<keyword evidence="8" id="KW-0798">TonB box</keyword>
<evidence type="ECO:0000256" key="8">
    <source>
        <dbReference type="ARBA" id="ARBA00023077"/>
    </source>
</evidence>
<evidence type="ECO:0000313" key="13">
    <source>
        <dbReference type="EMBL" id="OIQ80235.1"/>
    </source>
</evidence>
<sequence>MNNSIYIGIAQAIQSRRRAVAKVVLLCVLPLAETNAGAQDNQLDTMVVTASRTEQRIMDTAASISVVNSRQIHDGQPEENLSEPLQRIPGIFALNRQNYAQDLLISSRGFGANSTFGSRGIKIFVDGIPGTAADGQGQISHIDLASTDHIEVMRGPFSVLYGNSAGGVINVFTENGKPGAELTPYFSAGSYGQVKYGLKADGEKGDINYVLDGGALHTDGYRDHSIADRKNENAKLVLKFGEDTSVTVVANNVNLTALDPLGLTASQLQSDPRAAGTGALTYDTRKSVDQAQGGLVITQRISDSDSITLTPYYGDRHVIQYLATTYNGVINLDRQYYGMNSKWLHTGEVGSIPLKLVTGIDSNQNKDHRLTFNNSAGQQVVSPTTDQVYDMEARNLDEYMQGELRPTDRLAFTAGARQSKTTLSAVSENSLPTLGSHDYQAVTGMASAQYYVQENSNVYLSYGSGFDTPTLNQVFYSPAYVNAAPGSVANTGNIGLLAARTQQLEIGSKSEITGVAQVKVALFDAETTNDIVVASSNFGKTAFMNAPKTSRKGMELDAQWQLSYQWQANVAYTLVNATVEQAYTETINTKSVTVNNGNRIPGVPKQGLFAEMVWRKPDKSLEYGIEGRAAGSIAANDLNQAYSSGYGIMNLRAIVRQNIGGWSLSEFARVDNVFDRFYVGSVIVNQAASQFYEGAPGRNWLAGGKATYKF</sequence>
<organism evidence="13">
    <name type="scientific">mine drainage metagenome</name>
    <dbReference type="NCBI Taxonomy" id="410659"/>
    <lineage>
        <taxon>unclassified sequences</taxon>
        <taxon>metagenomes</taxon>
        <taxon>ecological metagenomes</taxon>
    </lineage>
</organism>
<evidence type="ECO:0000256" key="3">
    <source>
        <dbReference type="ARBA" id="ARBA00022496"/>
    </source>
</evidence>
<dbReference type="InterPro" id="IPR000531">
    <property type="entry name" value="Beta-barrel_TonB"/>
</dbReference>